<proteinExistence type="predicted"/>
<gene>
    <name evidence="1" type="ORF">HYC85_011801</name>
</gene>
<dbReference type="EMBL" id="JACBKZ010000005">
    <property type="protein sequence ID" value="KAF5949808.1"/>
    <property type="molecule type" value="Genomic_DNA"/>
</dbReference>
<evidence type="ECO:0000313" key="2">
    <source>
        <dbReference type="Proteomes" id="UP000593564"/>
    </source>
</evidence>
<comment type="caution">
    <text evidence="1">The sequence shown here is derived from an EMBL/GenBank/DDBJ whole genome shotgun (WGS) entry which is preliminary data.</text>
</comment>
<evidence type="ECO:0000313" key="1">
    <source>
        <dbReference type="EMBL" id="KAF5949808.1"/>
    </source>
</evidence>
<name>A0A7J7HD60_CAMSI</name>
<accession>A0A7J7HD60</accession>
<reference evidence="2" key="1">
    <citation type="journal article" date="2020" name="Nat. Commun.">
        <title>Genome assembly of wild tea tree DASZ reveals pedigree and selection history of tea varieties.</title>
        <authorList>
            <person name="Zhang W."/>
            <person name="Zhang Y."/>
            <person name="Qiu H."/>
            <person name="Guo Y."/>
            <person name="Wan H."/>
            <person name="Zhang X."/>
            <person name="Scossa F."/>
            <person name="Alseekh S."/>
            <person name="Zhang Q."/>
            <person name="Wang P."/>
            <person name="Xu L."/>
            <person name="Schmidt M.H."/>
            <person name="Jia X."/>
            <person name="Li D."/>
            <person name="Zhu A."/>
            <person name="Guo F."/>
            <person name="Chen W."/>
            <person name="Ni D."/>
            <person name="Usadel B."/>
            <person name="Fernie A.R."/>
            <person name="Wen W."/>
        </authorList>
    </citation>
    <scope>NUCLEOTIDE SEQUENCE [LARGE SCALE GENOMIC DNA]</scope>
    <source>
        <strain evidence="2">cv. G240</strain>
    </source>
</reference>
<dbReference type="Proteomes" id="UP000593564">
    <property type="component" value="Unassembled WGS sequence"/>
</dbReference>
<dbReference type="AlphaFoldDB" id="A0A7J7HD60"/>
<sequence length="52" mass="6027">MKKIKINEDTKWKNIKTYGAIMLFILKRTTNAYQQLNKDTASPIKHPRAAPP</sequence>
<reference evidence="1 2" key="2">
    <citation type="submission" date="2020-07" db="EMBL/GenBank/DDBJ databases">
        <title>Genome assembly of wild tea tree DASZ reveals pedigree and selection history of tea varieties.</title>
        <authorList>
            <person name="Zhang W."/>
        </authorList>
    </citation>
    <scope>NUCLEOTIDE SEQUENCE [LARGE SCALE GENOMIC DNA]</scope>
    <source>
        <strain evidence="2">cv. G240</strain>
        <tissue evidence="1">Leaf</tissue>
    </source>
</reference>
<organism evidence="1 2">
    <name type="scientific">Camellia sinensis</name>
    <name type="common">Tea plant</name>
    <name type="synonym">Thea sinensis</name>
    <dbReference type="NCBI Taxonomy" id="4442"/>
    <lineage>
        <taxon>Eukaryota</taxon>
        <taxon>Viridiplantae</taxon>
        <taxon>Streptophyta</taxon>
        <taxon>Embryophyta</taxon>
        <taxon>Tracheophyta</taxon>
        <taxon>Spermatophyta</taxon>
        <taxon>Magnoliopsida</taxon>
        <taxon>eudicotyledons</taxon>
        <taxon>Gunneridae</taxon>
        <taxon>Pentapetalae</taxon>
        <taxon>asterids</taxon>
        <taxon>Ericales</taxon>
        <taxon>Theaceae</taxon>
        <taxon>Camellia</taxon>
    </lineage>
</organism>
<protein>
    <submittedName>
        <fullName evidence="1">Uncharacterized protein</fullName>
    </submittedName>
</protein>
<keyword evidence="2" id="KW-1185">Reference proteome</keyword>